<comment type="function">
    <text evidence="2">May be involved in the metabolism of insect hormones and in the breakdown of synthetic insecticides.</text>
</comment>
<reference evidence="10" key="1">
    <citation type="submission" date="2018-10" db="EMBL/GenBank/DDBJ databases">
        <title>Transcriptome assembly of Aceria tosichella (Wheat curl mite) Type 2.</title>
        <authorList>
            <person name="Scully E.D."/>
            <person name="Geib S.M."/>
            <person name="Palmer N.A."/>
            <person name="Gupta A.K."/>
            <person name="Sarath G."/>
            <person name="Tatineni S."/>
        </authorList>
    </citation>
    <scope>NUCLEOTIDE SEQUENCE</scope>
    <source>
        <strain evidence="10">LincolnNE</strain>
    </source>
</reference>
<keyword evidence="9" id="KW-0472">Membrane</keyword>
<dbReference type="PRINTS" id="PR00385">
    <property type="entry name" value="P450"/>
</dbReference>
<keyword evidence="9" id="KW-0812">Transmembrane</keyword>
<evidence type="ECO:0000256" key="4">
    <source>
        <dbReference type="ARBA" id="ARBA00022723"/>
    </source>
</evidence>
<name>A0A6G1SJ02_9ACAR</name>
<comment type="similarity">
    <text evidence="3 8">Belongs to the cytochrome P450 family.</text>
</comment>
<evidence type="ECO:0000256" key="6">
    <source>
        <dbReference type="ARBA" id="ARBA00023033"/>
    </source>
</evidence>
<accession>A0A6G1SJ02</accession>
<dbReference type="GO" id="GO:0005789">
    <property type="term" value="C:endoplasmic reticulum membrane"/>
    <property type="evidence" value="ECO:0007669"/>
    <property type="project" value="UniProtKB-SubCell"/>
</dbReference>
<evidence type="ECO:0000256" key="3">
    <source>
        <dbReference type="ARBA" id="ARBA00010617"/>
    </source>
</evidence>
<dbReference type="GO" id="GO:0016705">
    <property type="term" value="F:oxidoreductase activity, acting on paired donors, with incorporation or reduction of molecular oxygen"/>
    <property type="evidence" value="ECO:0007669"/>
    <property type="project" value="InterPro"/>
</dbReference>
<dbReference type="PANTHER" id="PTHR24305:SF166">
    <property type="entry name" value="CYTOCHROME P450 12A4, MITOCHONDRIAL-RELATED"/>
    <property type="match status" value="1"/>
</dbReference>
<evidence type="ECO:0000256" key="7">
    <source>
        <dbReference type="PIRSR" id="PIRSR602403-1"/>
    </source>
</evidence>
<dbReference type="Pfam" id="PF00067">
    <property type="entry name" value="p450"/>
    <property type="match status" value="1"/>
</dbReference>
<gene>
    <name evidence="10" type="primary">cyp-13A2</name>
    <name evidence="10" type="ORF">g.13026</name>
</gene>
<keyword evidence="5 7" id="KW-0408">Iron</keyword>
<evidence type="ECO:0000313" key="10">
    <source>
        <dbReference type="EMBL" id="MDE50147.1"/>
    </source>
</evidence>
<dbReference type="GO" id="GO:0004497">
    <property type="term" value="F:monooxygenase activity"/>
    <property type="evidence" value="ECO:0007669"/>
    <property type="project" value="UniProtKB-KW"/>
</dbReference>
<keyword evidence="9" id="KW-1133">Transmembrane helix</keyword>
<protein>
    <submittedName>
        <fullName evidence="10">Putative cytochrome P450 CYP13A2</fullName>
    </submittedName>
</protein>
<feature type="transmembrane region" description="Helical" evidence="9">
    <location>
        <begin position="6"/>
        <end position="27"/>
    </location>
</feature>
<evidence type="ECO:0000256" key="9">
    <source>
        <dbReference type="SAM" id="Phobius"/>
    </source>
</evidence>
<keyword evidence="4 7" id="KW-0479">Metal-binding</keyword>
<feature type="binding site" description="axial binding residue" evidence="7">
    <location>
        <position position="470"/>
    </location>
    <ligand>
        <name>heme</name>
        <dbReference type="ChEBI" id="CHEBI:30413"/>
    </ligand>
    <ligandPart>
        <name>Fe</name>
        <dbReference type="ChEBI" id="CHEBI:18248"/>
    </ligandPart>
</feature>
<dbReference type="InterPro" id="IPR001128">
    <property type="entry name" value="Cyt_P450"/>
</dbReference>
<dbReference type="PRINTS" id="PR00465">
    <property type="entry name" value="EP450IV"/>
</dbReference>
<evidence type="ECO:0000256" key="1">
    <source>
        <dbReference type="ARBA" id="ARBA00001971"/>
    </source>
</evidence>
<comment type="cofactor">
    <cofactor evidence="1 7">
        <name>heme</name>
        <dbReference type="ChEBI" id="CHEBI:30413"/>
    </cofactor>
</comment>
<dbReference type="SUPFAM" id="SSF48264">
    <property type="entry name" value="Cytochrome P450"/>
    <property type="match status" value="1"/>
</dbReference>
<dbReference type="Gene3D" id="1.10.630.10">
    <property type="entry name" value="Cytochrome P450"/>
    <property type="match status" value="1"/>
</dbReference>
<evidence type="ECO:0000256" key="8">
    <source>
        <dbReference type="RuleBase" id="RU000461"/>
    </source>
</evidence>
<dbReference type="PANTHER" id="PTHR24305">
    <property type="entry name" value="CYTOCHROME P450"/>
    <property type="match status" value="1"/>
</dbReference>
<dbReference type="InterPro" id="IPR050121">
    <property type="entry name" value="Cytochrome_P450_monoxygenase"/>
</dbReference>
<dbReference type="GO" id="GO:0020037">
    <property type="term" value="F:heme binding"/>
    <property type="evidence" value="ECO:0007669"/>
    <property type="project" value="InterPro"/>
</dbReference>
<dbReference type="AlphaFoldDB" id="A0A6G1SJ02"/>
<dbReference type="InterPro" id="IPR036396">
    <property type="entry name" value="Cyt_P450_sf"/>
</dbReference>
<sequence length="525" mass="60334">MILELLITLTSGLLLAILVLVVSRIVMDRWALIKFKKVTRGLPMVPDVRLAGNHSISLILSERVCHKATKYHEELGKTFGILMGTRYCAVTCDLDLIKRVILDEPNSHLNRIPLNLPLEEFEKSIMLAPAEEWRKLRKAIAPALTNNKFKTPNVMEEIQASINKLIGHIERRLAKTDEPGHDEFIVDDFAQKYSMDLVFRCFYKQYDLIDFDNPHDSWSESVEQSLNDVQHSPFVKLAVVFPMFRSFVDWLVWNFTEQGKGRKMITGFILAQTKLGLMARTRLKELESEARASRGPKLDPNNFLLKDGTRFRRNMTDYIVDQYLDGKISKAQHVNSSSFLMGAADRTAADCIIHTIYLLSIDQAVQDKLRSSIRTEGTESEYLDWVIKESLRLMPPAPIGCSRALDHDITLKEGYVLPASTFLITCAYVIHRLKEYWGEDAEEFKPERWRDTSHHHPLQYIPFGAGLRGCPGKMFAMFEIKMLFVELLNRYKFHGEPRADAYEINSPLLIFVIPNSATKVRIERL</sequence>
<keyword evidence="6 8" id="KW-0503">Monooxygenase</keyword>
<dbReference type="PROSITE" id="PS00086">
    <property type="entry name" value="CYTOCHROME_P450"/>
    <property type="match status" value="1"/>
</dbReference>
<evidence type="ECO:0000256" key="5">
    <source>
        <dbReference type="ARBA" id="ARBA00023004"/>
    </source>
</evidence>
<keyword evidence="7 8" id="KW-0349">Heme</keyword>
<dbReference type="InterPro" id="IPR002403">
    <property type="entry name" value="Cyt_P450_E_grp-IV"/>
</dbReference>
<dbReference type="GO" id="GO:0005506">
    <property type="term" value="F:iron ion binding"/>
    <property type="evidence" value="ECO:0007669"/>
    <property type="project" value="InterPro"/>
</dbReference>
<evidence type="ECO:0000256" key="2">
    <source>
        <dbReference type="ARBA" id="ARBA00003690"/>
    </source>
</evidence>
<dbReference type="InterPro" id="IPR017972">
    <property type="entry name" value="Cyt_P450_CS"/>
</dbReference>
<keyword evidence="8" id="KW-0560">Oxidoreductase</keyword>
<organism evidence="10">
    <name type="scientific">Aceria tosichella</name>
    <name type="common">wheat curl mite</name>
    <dbReference type="NCBI Taxonomy" id="561515"/>
    <lineage>
        <taxon>Eukaryota</taxon>
        <taxon>Metazoa</taxon>
        <taxon>Ecdysozoa</taxon>
        <taxon>Arthropoda</taxon>
        <taxon>Chelicerata</taxon>
        <taxon>Arachnida</taxon>
        <taxon>Acari</taxon>
        <taxon>Acariformes</taxon>
        <taxon>Trombidiformes</taxon>
        <taxon>Prostigmata</taxon>
        <taxon>Eupodina</taxon>
        <taxon>Eriophyoidea</taxon>
        <taxon>Eriophyidae</taxon>
        <taxon>Eriophyinae</taxon>
        <taxon>Aceriini</taxon>
        <taxon>Aceria</taxon>
    </lineage>
</organism>
<dbReference type="EMBL" id="GGYP01005376">
    <property type="protein sequence ID" value="MDE50147.1"/>
    <property type="molecule type" value="Transcribed_RNA"/>
</dbReference>
<proteinExistence type="inferred from homology"/>